<protein>
    <submittedName>
        <fullName evidence="2">Uncharacterized protein</fullName>
    </submittedName>
</protein>
<organism evidence="2 3">
    <name type="scientific">Glonium stellatum</name>
    <dbReference type="NCBI Taxonomy" id="574774"/>
    <lineage>
        <taxon>Eukaryota</taxon>
        <taxon>Fungi</taxon>
        <taxon>Dikarya</taxon>
        <taxon>Ascomycota</taxon>
        <taxon>Pezizomycotina</taxon>
        <taxon>Dothideomycetes</taxon>
        <taxon>Pleosporomycetidae</taxon>
        <taxon>Gloniales</taxon>
        <taxon>Gloniaceae</taxon>
        <taxon>Glonium</taxon>
    </lineage>
</organism>
<evidence type="ECO:0000313" key="2">
    <source>
        <dbReference type="EMBL" id="OCL01770.1"/>
    </source>
</evidence>
<gene>
    <name evidence="2" type="ORF">AOQ84DRAFT_383387</name>
</gene>
<reference evidence="2 3" key="1">
    <citation type="journal article" date="2016" name="Nat. Commun.">
        <title>Ectomycorrhizal ecology is imprinted in the genome of the dominant symbiotic fungus Cenococcum geophilum.</title>
        <authorList>
            <consortium name="DOE Joint Genome Institute"/>
            <person name="Peter M."/>
            <person name="Kohler A."/>
            <person name="Ohm R.A."/>
            <person name="Kuo A."/>
            <person name="Krutzmann J."/>
            <person name="Morin E."/>
            <person name="Arend M."/>
            <person name="Barry K.W."/>
            <person name="Binder M."/>
            <person name="Choi C."/>
            <person name="Clum A."/>
            <person name="Copeland A."/>
            <person name="Grisel N."/>
            <person name="Haridas S."/>
            <person name="Kipfer T."/>
            <person name="LaButti K."/>
            <person name="Lindquist E."/>
            <person name="Lipzen A."/>
            <person name="Maire R."/>
            <person name="Meier B."/>
            <person name="Mihaltcheva S."/>
            <person name="Molinier V."/>
            <person name="Murat C."/>
            <person name="Poggeler S."/>
            <person name="Quandt C.A."/>
            <person name="Sperisen C."/>
            <person name="Tritt A."/>
            <person name="Tisserant E."/>
            <person name="Crous P.W."/>
            <person name="Henrissat B."/>
            <person name="Nehls U."/>
            <person name="Egli S."/>
            <person name="Spatafora J.W."/>
            <person name="Grigoriev I.V."/>
            <person name="Martin F.M."/>
        </authorList>
    </citation>
    <scope>NUCLEOTIDE SEQUENCE [LARGE SCALE GENOMIC DNA]</scope>
    <source>
        <strain evidence="2 3">CBS 207.34</strain>
    </source>
</reference>
<feature type="region of interest" description="Disordered" evidence="1">
    <location>
        <begin position="1"/>
        <end position="86"/>
    </location>
</feature>
<accession>A0A8E2ENL6</accession>
<feature type="compositionally biased region" description="Basic and acidic residues" evidence="1">
    <location>
        <begin position="26"/>
        <end position="43"/>
    </location>
</feature>
<dbReference type="AlphaFoldDB" id="A0A8E2ENL6"/>
<keyword evidence="3" id="KW-1185">Reference proteome</keyword>
<evidence type="ECO:0000313" key="3">
    <source>
        <dbReference type="Proteomes" id="UP000250140"/>
    </source>
</evidence>
<dbReference type="EMBL" id="KV751068">
    <property type="protein sequence ID" value="OCL01770.1"/>
    <property type="molecule type" value="Genomic_DNA"/>
</dbReference>
<feature type="compositionally biased region" description="Low complexity" evidence="1">
    <location>
        <begin position="44"/>
        <end position="80"/>
    </location>
</feature>
<name>A0A8E2ENL6_9PEZI</name>
<sequence>PGLRPLLVVTVLGDGRQRPGQRRARDRPETGQRDIRDPRRRLAEPAAPTEPAESPSARNALKCPGETGETGETGQPGDTGQRAREKRRLVGVELESALLSPVFARH</sequence>
<proteinExistence type="predicted"/>
<evidence type="ECO:0000256" key="1">
    <source>
        <dbReference type="SAM" id="MobiDB-lite"/>
    </source>
</evidence>
<feature type="non-terminal residue" evidence="2">
    <location>
        <position position="1"/>
    </location>
</feature>
<dbReference type="Proteomes" id="UP000250140">
    <property type="component" value="Unassembled WGS sequence"/>
</dbReference>